<evidence type="ECO:0000256" key="1">
    <source>
        <dbReference type="ARBA" id="ARBA00008791"/>
    </source>
</evidence>
<gene>
    <name evidence="3" type="ORF">MNBD_GAMMA04-1451</name>
</gene>
<evidence type="ECO:0000259" key="2">
    <source>
        <dbReference type="Pfam" id="PF00582"/>
    </source>
</evidence>
<accession>A0A3B0WAP2</accession>
<comment type="similarity">
    <text evidence="1">Belongs to the universal stress protein A family.</text>
</comment>
<dbReference type="Pfam" id="PF00582">
    <property type="entry name" value="Usp"/>
    <property type="match status" value="1"/>
</dbReference>
<dbReference type="PIRSF" id="PIRSF006276">
    <property type="entry name" value="UspA"/>
    <property type="match status" value="1"/>
</dbReference>
<evidence type="ECO:0000313" key="3">
    <source>
        <dbReference type="EMBL" id="VAW49393.1"/>
    </source>
</evidence>
<dbReference type="InterPro" id="IPR006015">
    <property type="entry name" value="Universal_stress_UspA"/>
</dbReference>
<organism evidence="3">
    <name type="scientific">hydrothermal vent metagenome</name>
    <dbReference type="NCBI Taxonomy" id="652676"/>
    <lineage>
        <taxon>unclassified sequences</taxon>
        <taxon>metagenomes</taxon>
        <taxon>ecological metagenomes</taxon>
    </lineage>
</organism>
<dbReference type="InterPro" id="IPR014729">
    <property type="entry name" value="Rossmann-like_a/b/a_fold"/>
</dbReference>
<dbReference type="InterPro" id="IPR006016">
    <property type="entry name" value="UspA"/>
</dbReference>
<feature type="domain" description="UspA" evidence="2">
    <location>
        <begin position="4"/>
        <end position="145"/>
    </location>
</feature>
<dbReference type="PANTHER" id="PTHR46268">
    <property type="entry name" value="STRESS RESPONSE PROTEIN NHAX"/>
    <property type="match status" value="1"/>
</dbReference>
<protein>
    <submittedName>
        <fullName evidence="3">Universal stress protein family</fullName>
    </submittedName>
</protein>
<reference evidence="3" key="1">
    <citation type="submission" date="2018-06" db="EMBL/GenBank/DDBJ databases">
        <authorList>
            <person name="Zhirakovskaya E."/>
        </authorList>
    </citation>
    <scope>NUCLEOTIDE SEQUENCE</scope>
</reference>
<dbReference type="EMBL" id="UOFB01000350">
    <property type="protein sequence ID" value="VAW49393.1"/>
    <property type="molecule type" value="Genomic_DNA"/>
</dbReference>
<dbReference type="SUPFAM" id="SSF52402">
    <property type="entry name" value="Adenine nucleotide alpha hydrolases-like"/>
    <property type="match status" value="1"/>
</dbReference>
<proteinExistence type="inferred from homology"/>
<dbReference type="PRINTS" id="PR01438">
    <property type="entry name" value="UNVRSLSTRESS"/>
</dbReference>
<dbReference type="PANTHER" id="PTHR46268:SF22">
    <property type="entry name" value="SENSOR PROTEIN KDPD-RELATED"/>
    <property type="match status" value="1"/>
</dbReference>
<dbReference type="Gene3D" id="3.40.50.620">
    <property type="entry name" value="HUPs"/>
    <property type="match status" value="1"/>
</dbReference>
<dbReference type="AlphaFoldDB" id="A0A3B0WAP2"/>
<dbReference type="CDD" id="cd00293">
    <property type="entry name" value="USP-like"/>
    <property type="match status" value="1"/>
</dbReference>
<sequence>MVNYQRILITTDFSEQSICALKRAQVMAEQWQAKLELLHVVDIPIYPVLEDVAIMGMPSLWDEDLAKTLLETSEKRLSGIAKQHGVADFMTISGNPSDEIITIAKVNKVDLIVMGFHGLSGFKKLIGSTTHSVINDAPCDVLAVKQEVKK</sequence>
<name>A0A3B0WAP2_9ZZZZ</name>